<dbReference type="Gene3D" id="3.30.200.20">
    <property type="entry name" value="Phosphorylase Kinase, domain 1"/>
    <property type="match status" value="1"/>
</dbReference>
<keyword evidence="8" id="KW-1185">Reference proteome</keyword>
<dbReference type="Pfam" id="PF01636">
    <property type="entry name" value="APH"/>
    <property type="match status" value="1"/>
</dbReference>
<dbReference type="InterPro" id="IPR011009">
    <property type="entry name" value="Kinase-like_dom_sf"/>
</dbReference>
<evidence type="ECO:0000313" key="7">
    <source>
        <dbReference type="EMBL" id="NKI31677.1"/>
    </source>
</evidence>
<comment type="caution">
    <text evidence="7">The sequence shown here is derived from an EMBL/GenBank/DDBJ whole genome shotgun (WGS) entry which is preliminary data.</text>
</comment>
<reference evidence="7 8" key="1">
    <citation type="submission" date="2020-04" db="EMBL/GenBank/DDBJ databases">
        <authorList>
            <person name="Yoon J."/>
        </authorList>
    </citation>
    <scope>NUCLEOTIDE SEQUENCE [LARGE SCALE GENOMIC DNA]</scope>
    <source>
        <strain evidence="7 8">DJ-13</strain>
    </source>
</reference>
<evidence type="ECO:0000256" key="2">
    <source>
        <dbReference type="ARBA" id="ARBA00022679"/>
    </source>
</evidence>
<evidence type="ECO:0000313" key="8">
    <source>
        <dbReference type="Proteomes" id="UP000718451"/>
    </source>
</evidence>
<gene>
    <name evidence="7" type="ORF">HCU67_06935</name>
</gene>
<organism evidence="7 8">
    <name type="scientific">Croceivirga thetidis</name>
    <dbReference type="NCBI Taxonomy" id="2721623"/>
    <lineage>
        <taxon>Bacteria</taxon>
        <taxon>Pseudomonadati</taxon>
        <taxon>Bacteroidota</taxon>
        <taxon>Flavobacteriia</taxon>
        <taxon>Flavobacteriales</taxon>
        <taxon>Flavobacteriaceae</taxon>
        <taxon>Croceivirga</taxon>
    </lineage>
</organism>
<dbReference type="PANTHER" id="PTHR34273">
    <property type="entry name" value="METHYLTHIORIBOSE KINASE"/>
    <property type="match status" value="1"/>
</dbReference>
<keyword evidence="3" id="KW-0547">Nucleotide-binding</keyword>
<feature type="domain" description="Aminoglycoside phosphotransferase" evidence="6">
    <location>
        <begin position="10"/>
        <end position="236"/>
    </location>
</feature>
<keyword evidence="4" id="KW-0418">Kinase</keyword>
<evidence type="ECO:0000256" key="3">
    <source>
        <dbReference type="ARBA" id="ARBA00022741"/>
    </source>
</evidence>
<keyword evidence="5" id="KW-0067">ATP-binding</keyword>
<sequence length="284" mass="32493">MNVVIRIKTNTNSYILKQSRDYVQKYPQIPAPLDRIMVENIFYSRLADSSVSKHFPKVLHTDAENFLLLFEDLGQIEDLTQMYSKKQIDKNTLKSLVQILSGIHSVIPNPEQPKNLKLRELNHQHIFVLPFVQDNGFNLDDVQSGLQELSLPIKNNRELKRKIDEIGLRYLSQGNTLLHGDYYPGSWMENQKQLYVLDPEFSFVGFSEFDLGVMAAHLILATGDLGILKEIFNEYQGSASWELTSQIAGIEILRRLIGLAQLPLQRSLKEKEGLLDLAQKLVLS</sequence>
<accession>A0ABX1GSD8</accession>
<evidence type="ECO:0000259" key="6">
    <source>
        <dbReference type="Pfam" id="PF01636"/>
    </source>
</evidence>
<evidence type="ECO:0000256" key="1">
    <source>
        <dbReference type="ARBA" id="ARBA00010165"/>
    </source>
</evidence>
<dbReference type="SUPFAM" id="SSF56112">
    <property type="entry name" value="Protein kinase-like (PK-like)"/>
    <property type="match status" value="1"/>
</dbReference>
<evidence type="ECO:0000256" key="5">
    <source>
        <dbReference type="ARBA" id="ARBA00022840"/>
    </source>
</evidence>
<protein>
    <submittedName>
        <fullName evidence="7">Phosphotransferase</fullName>
    </submittedName>
</protein>
<dbReference type="InterPro" id="IPR002575">
    <property type="entry name" value="Aminoglycoside_PTrfase"/>
</dbReference>
<dbReference type="PANTHER" id="PTHR34273:SF2">
    <property type="entry name" value="METHYLTHIORIBOSE KINASE"/>
    <property type="match status" value="1"/>
</dbReference>
<evidence type="ECO:0000256" key="4">
    <source>
        <dbReference type="ARBA" id="ARBA00022777"/>
    </source>
</evidence>
<dbReference type="Gene3D" id="3.90.1200.10">
    <property type="match status" value="1"/>
</dbReference>
<name>A0ABX1GSD8_9FLAO</name>
<dbReference type="EMBL" id="JAAWWL010000001">
    <property type="protein sequence ID" value="NKI31677.1"/>
    <property type="molecule type" value="Genomic_DNA"/>
</dbReference>
<keyword evidence="2" id="KW-0808">Transferase</keyword>
<dbReference type="Proteomes" id="UP000718451">
    <property type="component" value="Unassembled WGS sequence"/>
</dbReference>
<proteinExistence type="inferred from homology"/>
<comment type="similarity">
    <text evidence="1">Belongs to the methylthioribose kinase family.</text>
</comment>